<feature type="region of interest" description="Disordered" evidence="1">
    <location>
        <begin position="1"/>
        <end position="31"/>
    </location>
</feature>
<sequence>MMVVHDSLGSRDERLKAGQSFTGDGNFSAGRQNWNMEFKDATSAAQAAAEPAERASLAARAAAELSRSSESQRSEVQSSGGGGPGMYDTSKHEHFHKDSATSSVPDRNPRFQNERTDNLQHENLATATRQFHNDDHATSGGAGQVKYGTSSIHEHFPKDLVISSSLDRTSRFQHERTDGSQHDNLARATRHHNESHGTSDRPGSQVPGSITKDNPFASPGEGDKYMQKRLSQEDSRDKMIMKKSSGRTESESMKL</sequence>
<dbReference type="Proteomes" id="UP001291623">
    <property type="component" value="Unassembled WGS sequence"/>
</dbReference>
<feature type="region of interest" description="Disordered" evidence="1">
    <location>
        <begin position="45"/>
        <end position="127"/>
    </location>
</feature>
<evidence type="ECO:0000313" key="3">
    <source>
        <dbReference type="Proteomes" id="UP001291623"/>
    </source>
</evidence>
<feature type="compositionally biased region" description="Basic and acidic residues" evidence="1">
    <location>
        <begin position="221"/>
        <end position="255"/>
    </location>
</feature>
<feature type="compositionally biased region" description="Basic and acidic residues" evidence="1">
    <location>
        <begin position="107"/>
        <end position="120"/>
    </location>
</feature>
<dbReference type="AlphaFoldDB" id="A0AAE1SFU0"/>
<name>A0AAE1SFU0_9SOLA</name>
<organism evidence="2 3">
    <name type="scientific">Anisodus tanguticus</name>
    <dbReference type="NCBI Taxonomy" id="243964"/>
    <lineage>
        <taxon>Eukaryota</taxon>
        <taxon>Viridiplantae</taxon>
        <taxon>Streptophyta</taxon>
        <taxon>Embryophyta</taxon>
        <taxon>Tracheophyta</taxon>
        <taxon>Spermatophyta</taxon>
        <taxon>Magnoliopsida</taxon>
        <taxon>eudicotyledons</taxon>
        <taxon>Gunneridae</taxon>
        <taxon>Pentapetalae</taxon>
        <taxon>asterids</taxon>
        <taxon>lamiids</taxon>
        <taxon>Solanales</taxon>
        <taxon>Solanaceae</taxon>
        <taxon>Solanoideae</taxon>
        <taxon>Hyoscyameae</taxon>
        <taxon>Anisodus</taxon>
    </lineage>
</organism>
<reference evidence="2" key="1">
    <citation type="submission" date="2023-12" db="EMBL/GenBank/DDBJ databases">
        <title>Genome assembly of Anisodus tanguticus.</title>
        <authorList>
            <person name="Wang Y.-J."/>
        </authorList>
    </citation>
    <scope>NUCLEOTIDE SEQUENCE</scope>
    <source>
        <strain evidence="2">KB-2021</strain>
        <tissue evidence="2">Leaf</tissue>
    </source>
</reference>
<feature type="compositionally biased region" description="Polar residues" evidence="1">
    <location>
        <begin position="19"/>
        <end position="31"/>
    </location>
</feature>
<gene>
    <name evidence="2" type="ORF">RND71_012526</name>
</gene>
<feature type="compositionally biased region" description="Low complexity" evidence="1">
    <location>
        <begin position="45"/>
        <end position="78"/>
    </location>
</feature>
<accession>A0AAE1SFU0</accession>
<feature type="region of interest" description="Disordered" evidence="1">
    <location>
        <begin position="167"/>
        <end position="255"/>
    </location>
</feature>
<dbReference type="EMBL" id="JAVYJV010000006">
    <property type="protein sequence ID" value="KAK4368734.1"/>
    <property type="molecule type" value="Genomic_DNA"/>
</dbReference>
<evidence type="ECO:0000313" key="2">
    <source>
        <dbReference type="EMBL" id="KAK4368734.1"/>
    </source>
</evidence>
<evidence type="ECO:0000256" key="1">
    <source>
        <dbReference type="SAM" id="MobiDB-lite"/>
    </source>
</evidence>
<feature type="region of interest" description="Disordered" evidence="1">
    <location>
        <begin position="132"/>
        <end position="151"/>
    </location>
</feature>
<proteinExistence type="predicted"/>
<comment type="caution">
    <text evidence="2">The sequence shown here is derived from an EMBL/GenBank/DDBJ whole genome shotgun (WGS) entry which is preliminary data.</text>
</comment>
<protein>
    <submittedName>
        <fullName evidence="2">Uncharacterized protein</fullName>
    </submittedName>
</protein>
<feature type="compositionally biased region" description="Basic and acidic residues" evidence="1">
    <location>
        <begin position="168"/>
        <end position="199"/>
    </location>
</feature>
<feature type="compositionally biased region" description="Basic and acidic residues" evidence="1">
    <location>
        <begin position="89"/>
        <end position="99"/>
    </location>
</feature>
<keyword evidence="3" id="KW-1185">Reference proteome</keyword>